<evidence type="ECO:0000313" key="2">
    <source>
        <dbReference type="EMBL" id="SFD13321.1"/>
    </source>
</evidence>
<reference evidence="2 3" key="1">
    <citation type="submission" date="2016-10" db="EMBL/GenBank/DDBJ databases">
        <authorList>
            <person name="de Groot N.N."/>
        </authorList>
    </citation>
    <scope>NUCLEOTIDE SEQUENCE [LARGE SCALE GENOMIC DNA]</scope>
    <source>
        <strain evidence="2 3">CGMCC 4.5739</strain>
    </source>
</reference>
<evidence type="ECO:0000256" key="1">
    <source>
        <dbReference type="SAM" id="MobiDB-lite"/>
    </source>
</evidence>
<sequence>MHWVWNHSQTRGNARLALLFVADQVRTPACEVRVSVADLMCALNASRNTAREAIRAAEETGELETIEPASGRRAALYRLPKAVGHVQPSSRRGSELDPLENRRGSELDPLRPGPSPRRGSELDPLENRRGSTFDRRGSELDPPYPHPTTNQQAGTGAGEASSDQTDVFTVCGPLIQAMTDAGITVSWDMSTEQWMETVRVVQRAGVDAMVEFALKTMPTAKTPVRFAKFFLAAGWRGLPPASARQPSQARMPRSLPPHCGECDPDTRLRSGETPDGFRVVAPCPDCHPNREGAAA</sequence>
<dbReference type="EMBL" id="FOLM01000010">
    <property type="protein sequence ID" value="SFD13321.1"/>
    <property type="molecule type" value="Genomic_DNA"/>
</dbReference>
<name>A0A1I1PTT6_9ACTN</name>
<gene>
    <name evidence="2" type="ORF">SAMN05421773_11052</name>
</gene>
<accession>A0A1I1PTT6</accession>
<protein>
    <recommendedName>
        <fullName evidence="4">Helix-turn-helix domain-containing protein</fullName>
    </recommendedName>
</protein>
<dbReference type="STRING" id="910347.SAMN05421773_11052"/>
<dbReference type="Proteomes" id="UP000199207">
    <property type="component" value="Unassembled WGS sequence"/>
</dbReference>
<organism evidence="2 3">
    <name type="scientific">Streptomyces aidingensis</name>
    <dbReference type="NCBI Taxonomy" id="910347"/>
    <lineage>
        <taxon>Bacteria</taxon>
        <taxon>Bacillati</taxon>
        <taxon>Actinomycetota</taxon>
        <taxon>Actinomycetes</taxon>
        <taxon>Kitasatosporales</taxon>
        <taxon>Streptomycetaceae</taxon>
        <taxon>Streptomyces</taxon>
    </lineage>
</organism>
<evidence type="ECO:0008006" key="4">
    <source>
        <dbReference type="Google" id="ProtNLM"/>
    </source>
</evidence>
<evidence type="ECO:0000313" key="3">
    <source>
        <dbReference type="Proteomes" id="UP000199207"/>
    </source>
</evidence>
<feature type="compositionally biased region" description="Basic and acidic residues" evidence="1">
    <location>
        <begin position="92"/>
        <end position="109"/>
    </location>
</feature>
<feature type="compositionally biased region" description="Basic and acidic residues" evidence="1">
    <location>
        <begin position="118"/>
        <end position="139"/>
    </location>
</feature>
<keyword evidence="3" id="KW-1185">Reference proteome</keyword>
<feature type="region of interest" description="Disordered" evidence="1">
    <location>
        <begin position="240"/>
        <end position="295"/>
    </location>
</feature>
<feature type="region of interest" description="Disordered" evidence="1">
    <location>
        <begin position="83"/>
        <end position="163"/>
    </location>
</feature>
<feature type="compositionally biased region" description="Basic and acidic residues" evidence="1">
    <location>
        <begin position="260"/>
        <end position="272"/>
    </location>
</feature>
<dbReference type="AlphaFoldDB" id="A0A1I1PTT6"/>
<proteinExistence type="predicted"/>